<feature type="region of interest" description="Disordered" evidence="7">
    <location>
        <begin position="1"/>
        <end position="65"/>
    </location>
</feature>
<evidence type="ECO:0000259" key="8">
    <source>
        <dbReference type="PROSITE" id="PS51133"/>
    </source>
</evidence>
<evidence type="ECO:0000259" key="9">
    <source>
        <dbReference type="PROSITE" id="PS51321"/>
    </source>
</evidence>
<organism evidence="10 11">
    <name type="scientific">Gracilariopsis chorda</name>
    <dbReference type="NCBI Taxonomy" id="448386"/>
    <lineage>
        <taxon>Eukaryota</taxon>
        <taxon>Rhodophyta</taxon>
        <taxon>Florideophyceae</taxon>
        <taxon>Rhodymeniophycidae</taxon>
        <taxon>Gracilariales</taxon>
        <taxon>Gracilariaceae</taxon>
        <taxon>Gracilariopsis</taxon>
    </lineage>
</organism>
<dbReference type="FunFam" id="2.20.25.10:FF:000001">
    <property type="entry name" value="Probable Transcription elongation factor S-II"/>
    <property type="match status" value="1"/>
</dbReference>
<dbReference type="AlphaFoldDB" id="A0A2V3J6V5"/>
<dbReference type="PANTHER" id="PTHR11477">
    <property type="entry name" value="TRANSCRIPTION FACTOR S-II ZINC FINGER DOMAIN-CONTAINING PROTEIN"/>
    <property type="match status" value="1"/>
</dbReference>
<dbReference type="GO" id="GO:0003746">
    <property type="term" value="F:translation elongation factor activity"/>
    <property type="evidence" value="ECO:0007669"/>
    <property type="project" value="UniProtKB-KW"/>
</dbReference>
<keyword evidence="4" id="KW-0862">Zinc</keyword>
<evidence type="ECO:0000256" key="6">
    <source>
        <dbReference type="PROSITE-ProRule" id="PRU00472"/>
    </source>
</evidence>
<dbReference type="Pfam" id="PF07500">
    <property type="entry name" value="TFIIS_M"/>
    <property type="match status" value="1"/>
</dbReference>
<dbReference type="SUPFAM" id="SSF57783">
    <property type="entry name" value="Zinc beta-ribbon"/>
    <property type="match status" value="1"/>
</dbReference>
<name>A0A2V3J6V5_9FLOR</name>
<protein>
    <submittedName>
        <fullName evidence="10">Transcription elongation factor TFIIS</fullName>
    </submittedName>
</protein>
<dbReference type="SMART" id="SM00440">
    <property type="entry name" value="ZnF_C2C2"/>
    <property type="match status" value="1"/>
</dbReference>
<evidence type="ECO:0000256" key="3">
    <source>
        <dbReference type="ARBA" id="ARBA00022771"/>
    </source>
</evidence>
<dbReference type="PROSITE" id="PS51133">
    <property type="entry name" value="ZF_TFIIS_2"/>
    <property type="match status" value="1"/>
</dbReference>
<evidence type="ECO:0000313" key="10">
    <source>
        <dbReference type="EMBL" id="PXF50158.1"/>
    </source>
</evidence>
<reference evidence="10 11" key="1">
    <citation type="journal article" date="2018" name="Mol. Biol. Evol.">
        <title>Analysis of the draft genome of the red seaweed Gracilariopsis chorda provides insights into genome size evolution in Rhodophyta.</title>
        <authorList>
            <person name="Lee J."/>
            <person name="Yang E.C."/>
            <person name="Graf L."/>
            <person name="Yang J.H."/>
            <person name="Qiu H."/>
            <person name="Zel Zion U."/>
            <person name="Chan C.X."/>
            <person name="Stephens T.G."/>
            <person name="Weber A.P.M."/>
            <person name="Boo G.H."/>
            <person name="Boo S.M."/>
            <person name="Kim K.M."/>
            <person name="Shin Y."/>
            <person name="Jung M."/>
            <person name="Lee S.J."/>
            <person name="Yim H.S."/>
            <person name="Lee J.H."/>
            <person name="Bhattacharya D."/>
            <person name="Yoon H.S."/>
        </authorList>
    </citation>
    <scope>NUCLEOTIDE SEQUENCE [LARGE SCALE GENOMIC DNA]</scope>
    <source>
        <strain evidence="10 11">SKKU-2015</strain>
        <tissue evidence="10">Whole body</tissue>
    </source>
</reference>
<dbReference type="CDD" id="cd13749">
    <property type="entry name" value="Zn-ribbon_TFIIS"/>
    <property type="match status" value="1"/>
</dbReference>
<feature type="domain" description="TFIIS central" evidence="9">
    <location>
        <begin position="67"/>
        <end position="184"/>
    </location>
</feature>
<dbReference type="GO" id="GO:0008270">
    <property type="term" value="F:zinc ion binding"/>
    <property type="evidence" value="ECO:0007669"/>
    <property type="project" value="UniProtKB-KW"/>
</dbReference>
<keyword evidence="3 6" id="KW-0863">Zinc-finger</keyword>
<evidence type="ECO:0000256" key="2">
    <source>
        <dbReference type="ARBA" id="ARBA00022723"/>
    </source>
</evidence>
<comment type="subcellular location">
    <subcellularLocation>
        <location evidence="1">Nucleus</location>
    </subcellularLocation>
</comment>
<dbReference type="PROSITE" id="PS00466">
    <property type="entry name" value="ZF_TFIIS_1"/>
    <property type="match status" value="1"/>
</dbReference>
<proteinExistence type="predicted"/>
<keyword evidence="10" id="KW-0251">Elongation factor</keyword>
<dbReference type="PROSITE" id="PS51321">
    <property type="entry name" value="TFIIS_CENTRAL"/>
    <property type="match status" value="1"/>
</dbReference>
<dbReference type="GO" id="GO:0006351">
    <property type="term" value="P:DNA-templated transcription"/>
    <property type="evidence" value="ECO:0007669"/>
    <property type="project" value="InterPro"/>
</dbReference>
<dbReference type="GO" id="GO:0003676">
    <property type="term" value="F:nucleic acid binding"/>
    <property type="evidence" value="ECO:0007669"/>
    <property type="project" value="InterPro"/>
</dbReference>
<dbReference type="OrthoDB" id="1966at2759"/>
<feature type="domain" description="TFIIS-type" evidence="8">
    <location>
        <begin position="187"/>
        <end position="227"/>
    </location>
</feature>
<dbReference type="SUPFAM" id="SSF46942">
    <property type="entry name" value="Elongation factor TFIIS domain 2"/>
    <property type="match status" value="1"/>
</dbReference>
<dbReference type="Pfam" id="PF01096">
    <property type="entry name" value="Zn_ribbon_TFIIS"/>
    <property type="match status" value="1"/>
</dbReference>
<dbReference type="SMART" id="SM00510">
    <property type="entry name" value="TFS2M"/>
    <property type="match status" value="1"/>
</dbReference>
<dbReference type="Gene3D" id="1.10.472.30">
    <property type="entry name" value="Transcription elongation factor S-II, central domain"/>
    <property type="match status" value="1"/>
</dbReference>
<dbReference type="EMBL" id="NBIV01000001">
    <property type="protein sequence ID" value="PXF50158.1"/>
    <property type="molecule type" value="Genomic_DNA"/>
</dbReference>
<dbReference type="STRING" id="448386.A0A2V3J6V5"/>
<feature type="compositionally biased region" description="Low complexity" evidence="7">
    <location>
        <begin position="37"/>
        <end position="46"/>
    </location>
</feature>
<accession>A0A2V3J6V5</accession>
<evidence type="ECO:0000256" key="4">
    <source>
        <dbReference type="ARBA" id="ARBA00022833"/>
    </source>
</evidence>
<dbReference type="InterPro" id="IPR003618">
    <property type="entry name" value="TFIIS_cen_dom"/>
</dbReference>
<gene>
    <name evidence="10" type="ORF">BWQ96_00318</name>
</gene>
<evidence type="ECO:0000256" key="1">
    <source>
        <dbReference type="ARBA" id="ARBA00004123"/>
    </source>
</evidence>
<evidence type="ECO:0000256" key="7">
    <source>
        <dbReference type="SAM" id="MobiDB-lite"/>
    </source>
</evidence>
<evidence type="ECO:0000256" key="5">
    <source>
        <dbReference type="ARBA" id="ARBA00023242"/>
    </source>
</evidence>
<evidence type="ECO:0000313" key="11">
    <source>
        <dbReference type="Proteomes" id="UP000247409"/>
    </source>
</evidence>
<dbReference type="PANTHER" id="PTHR11477:SF0">
    <property type="entry name" value="IP08861P-RELATED"/>
    <property type="match status" value="1"/>
</dbReference>
<dbReference type="Proteomes" id="UP000247409">
    <property type="component" value="Unassembled WGS sequence"/>
</dbReference>
<dbReference type="Gene3D" id="2.20.25.10">
    <property type="match status" value="1"/>
</dbReference>
<dbReference type="GO" id="GO:0005634">
    <property type="term" value="C:nucleus"/>
    <property type="evidence" value="ECO:0007669"/>
    <property type="project" value="UniProtKB-SubCell"/>
</dbReference>
<keyword evidence="2" id="KW-0479">Metal-binding</keyword>
<feature type="compositionally biased region" description="Basic and acidic residues" evidence="7">
    <location>
        <begin position="51"/>
        <end position="65"/>
    </location>
</feature>
<dbReference type="InterPro" id="IPR036575">
    <property type="entry name" value="TFIIS_cen_dom_sf"/>
</dbReference>
<sequence>MADVKKKLSATKTIDKKTRPPTTPKILSSAHPPHTPPLDVSPSTVSVPPPPDHDSQYDVKHPTGDKMRDKVRSLLADALFKKDEKHVSSKDDAQLVANAIEHAMFIKFDGNGQSYKQKYRSISFNLKDPKNGKLRSLVLTRQINPQELLDMSSTELANDELRKRRAEVQEKMTRDAMPYTQQAASTDRFKCGKCKQRKCTYYQMQTRSADEPLTTFVTCVNCNNRWRF</sequence>
<comment type="caution">
    <text evidence="10">The sequence shown here is derived from an EMBL/GenBank/DDBJ whole genome shotgun (WGS) entry which is preliminary data.</text>
</comment>
<keyword evidence="11" id="KW-1185">Reference proteome</keyword>
<keyword evidence="10" id="KW-0648">Protein biosynthesis</keyword>
<dbReference type="InterPro" id="IPR001222">
    <property type="entry name" value="Znf_TFIIS"/>
</dbReference>
<keyword evidence="5" id="KW-0539">Nucleus</keyword>